<dbReference type="InterPro" id="IPR035979">
    <property type="entry name" value="RBD_domain_sf"/>
</dbReference>
<evidence type="ECO:0000256" key="1">
    <source>
        <dbReference type="ARBA" id="ARBA00022490"/>
    </source>
</evidence>
<dbReference type="GO" id="GO:0071540">
    <property type="term" value="C:eukaryotic translation initiation factor 3 complex, eIF3e"/>
    <property type="evidence" value="ECO:0007669"/>
    <property type="project" value="EnsemblFungi"/>
</dbReference>
<dbReference type="Proteomes" id="UP000193944">
    <property type="component" value="Unassembled WGS sequence"/>
</dbReference>
<keyword evidence="4 5" id="KW-0648">Protein biosynthesis</keyword>
<feature type="region of interest" description="Disordered" evidence="7">
    <location>
        <begin position="71"/>
        <end position="92"/>
    </location>
</feature>
<evidence type="ECO:0000256" key="7">
    <source>
        <dbReference type="SAM" id="MobiDB-lite"/>
    </source>
</evidence>
<dbReference type="GO" id="GO:0006415">
    <property type="term" value="P:translational termination"/>
    <property type="evidence" value="ECO:0007669"/>
    <property type="project" value="EnsemblFungi"/>
</dbReference>
<dbReference type="AlphaFoldDB" id="A0A1Y1XCN6"/>
<dbReference type="EMBL" id="MCFG01000072">
    <property type="protein sequence ID" value="ORX83482.1"/>
    <property type="molecule type" value="Genomic_DNA"/>
</dbReference>
<evidence type="ECO:0000256" key="4">
    <source>
        <dbReference type="ARBA" id="ARBA00022917"/>
    </source>
</evidence>
<name>A0A1Y1XCN6_9FUNG</name>
<dbReference type="GO" id="GO:0016282">
    <property type="term" value="C:eukaryotic 43S preinitiation complex"/>
    <property type="evidence" value="ECO:0007669"/>
    <property type="project" value="UniProtKB-UniRule"/>
</dbReference>
<comment type="subunit">
    <text evidence="5">Component of the eukaryotic translation initiation factor 3 (eIF-3) complex.</text>
</comment>
<dbReference type="InterPro" id="IPR012677">
    <property type="entry name" value="Nucleotide-bd_a/b_plait_sf"/>
</dbReference>
<dbReference type="PANTHER" id="PTHR10352">
    <property type="entry name" value="EUKARYOTIC TRANSLATION INITIATION FACTOR 3 SUBUNIT G"/>
    <property type="match status" value="1"/>
</dbReference>
<comment type="caution">
    <text evidence="9">The sequence shown here is derived from an EMBL/GenBank/DDBJ whole genome shotgun (WGS) entry which is preliminary data.</text>
</comment>
<dbReference type="CDD" id="cd12408">
    <property type="entry name" value="RRM_eIF3G_like"/>
    <property type="match status" value="1"/>
</dbReference>
<comment type="function">
    <text evidence="5">RNA-binding component of the eukaryotic translation initiation factor 3 (eIF-3) complex, which is involved in protein synthesis of a specialized repertoire of mRNAs and, together with other initiation factors, stimulates binding of mRNA and methionyl-tRNAi to the 40S ribosome. The eIF-3 complex specifically targets and initiates translation of a subset of mRNAs involved in cell proliferation. This subunit can bind 18S rRNA.</text>
</comment>
<dbReference type="GO" id="GO:0003743">
    <property type="term" value="F:translation initiation factor activity"/>
    <property type="evidence" value="ECO:0007669"/>
    <property type="project" value="UniProtKB-UniRule"/>
</dbReference>
<evidence type="ECO:0000313" key="10">
    <source>
        <dbReference type="Proteomes" id="UP000193944"/>
    </source>
</evidence>
<comment type="similarity">
    <text evidence="5">Belongs to the eIF-3 subunit G family.</text>
</comment>
<dbReference type="SMART" id="SM00360">
    <property type="entry name" value="RRM"/>
    <property type="match status" value="1"/>
</dbReference>
<dbReference type="OrthoDB" id="639027at2759"/>
<keyword evidence="1 5" id="KW-0963">Cytoplasm</keyword>
<dbReference type="HAMAP" id="MF_03006">
    <property type="entry name" value="eIF3g"/>
    <property type="match status" value="1"/>
</dbReference>
<feature type="compositionally biased region" description="Polar residues" evidence="7">
    <location>
        <begin position="81"/>
        <end position="92"/>
    </location>
</feature>
<dbReference type="GO" id="GO:0001732">
    <property type="term" value="P:formation of cytoplasmic translation initiation complex"/>
    <property type="evidence" value="ECO:0007669"/>
    <property type="project" value="UniProtKB-UniRule"/>
</dbReference>
<keyword evidence="2 5" id="KW-0396">Initiation factor</keyword>
<dbReference type="GO" id="GO:0043614">
    <property type="term" value="C:multi-eIF complex"/>
    <property type="evidence" value="ECO:0007669"/>
    <property type="project" value="EnsemblFungi"/>
</dbReference>
<keyword evidence="10" id="KW-1185">Reference proteome</keyword>
<reference evidence="9 10" key="2">
    <citation type="submission" date="2016-08" db="EMBL/GenBank/DDBJ databases">
        <title>Pervasive Adenine N6-methylation of Active Genes in Fungi.</title>
        <authorList>
            <consortium name="DOE Joint Genome Institute"/>
            <person name="Mondo S.J."/>
            <person name="Dannebaum R.O."/>
            <person name="Kuo R.C."/>
            <person name="Labutti K."/>
            <person name="Haridas S."/>
            <person name="Kuo A."/>
            <person name="Salamov A."/>
            <person name="Ahrendt S.R."/>
            <person name="Lipzen A."/>
            <person name="Sullivan W."/>
            <person name="Andreopoulos W.B."/>
            <person name="Clum A."/>
            <person name="Lindquist E."/>
            <person name="Daum C."/>
            <person name="Ramamoorthy G.K."/>
            <person name="Gryganskyi A."/>
            <person name="Culley D."/>
            <person name="Magnuson J.K."/>
            <person name="James T.Y."/>
            <person name="O'Malley M.A."/>
            <person name="Stajich J.E."/>
            <person name="Spatafora J.W."/>
            <person name="Visel A."/>
            <person name="Grigoriev I.V."/>
        </authorList>
    </citation>
    <scope>NUCLEOTIDE SEQUENCE [LARGE SCALE GENOMIC DNA]</scope>
    <source>
        <strain evidence="9 10">S4</strain>
    </source>
</reference>
<dbReference type="SUPFAM" id="SSF54928">
    <property type="entry name" value="RNA-binding domain, RBD"/>
    <property type="match status" value="1"/>
</dbReference>
<evidence type="ECO:0000256" key="6">
    <source>
        <dbReference type="PROSITE-ProRule" id="PRU00176"/>
    </source>
</evidence>
<dbReference type="InterPro" id="IPR000504">
    <property type="entry name" value="RRM_dom"/>
</dbReference>
<dbReference type="GO" id="GO:0002188">
    <property type="term" value="P:translation reinitiation"/>
    <property type="evidence" value="ECO:0007669"/>
    <property type="project" value="EnsemblFungi"/>
</dbReference>
<reference evidence="9 10" key="1">
    <citation type="submission" date="2016-08" db="EMBL/GenBank/DDBJ databases">
        <title>A Parts List for Fungal Cellulosomes Revealed by Comparative Genomics.</title>
        <authorList>
            <consortium name="DOE Joint Genome Institute"/>
            <person name="Haitjema C.H."/>
            <person name="Gilmore S.P."/>
            <person name="Henske J.K."/>
            <person name="Solomon K.V."/>
            <person name="De Groot R."/>
            <person name="Kuo A."/>
            <person name="Mondo S.J."/>
            <person name="Salamov A.A."/>
            <person name="Labutti K."/>
            <person name="Zhao Z."/>
            <person name="Chiniquy J."/>
            <person name="Barry K."/>
            <person name="Brewer H.M."/>
            <person name="Purvine S.O."/>
            <person name="Wright A.T."/>
            <person name="Boxma B."/>
            <person name="Van Alen T."/>
            <person name="Hackstein J.H."/>
            <person name="Baker S.E."/>
            <person name="Grigoriev I.V."/>
            <person name="O'Malley M.A."/>
        </authorList>
    </citation>
    <scope>NUCLEOTIDE SEQUENCE [LARGE SCALE GENOMIC DNA]</scope>
    <source>
        <strain evidence="9 10">S4</strain>
    </source>
</reference>
<sequence>MPATDKEFAKPSWGDDVDDFEQDVTEKDEDGIFTVVEERVRDDGKKVKVTRKIKKKLVKEAVNHVVAERKKLKKFGKSKNDPSGPQEDTTNISEEIFLKLSSNNKEGIKVEEPKEKVTPSNIVCRYCKGEHWTIKCPFKNSMLSERTKLSESRESMASSLSNDDSKPGKYIPPSLRNRMGSGRGEGDKPQYDDENTIRITNISEDTTDRDLNELIHRFGPTNRVFLKRDKGYAFVNFVRREDAERALNTLNGYGYDSLILHVEWSNRNKN</sequence>
<dbReference type="GO" id="GO:0033290">
    <property type="term" value="C:eukaryotic 48S preinitiation complex"/>
    <property type="evidence" value="ECO:0007669"/>
    <property type="project" value="UniProtKB-UniRule"/>
</dbReference>
<dbReference type="STRING" id="1754192.A0A1Y1XCN6"/>
<evidence type="ECO:0000313" key="9">
    <source>
        <dbReference type="EMBL" id="ORX83482.1"/>
    </source>
</evidence>
<dbReference type="Pfam" id="PF00076">
    <property type="entry name" value="RRM_1"/>
    <property type="match status" value="1"/>
</dbReference>
<dbReference type="InterPro" id="IPR017334">
    <property type="entry name" value="eIF3_g"/>
</dbReference>
<dbReference type="PROSITE" id="PS50102">
    <property type="entry name" value="RRM"/>
    <property type="match status" value="1"/>
</dbReference>
<dbReference type="GO" id="GO:0003723">
    <property type="term" value="F:RNA binding"/>
    <property type="evidence" value="ECO:0007669"/>
    <property type="project" value="UniProtKB-UniRule"/>
</dbReference>
<dbReference type="Gene3D" id="3.30.70.330">
    <property type="match status" value="1"/>
</dbReference>
<dbReference type="GO" id="GO:0071541">
    <property type="term" value="C:eukaryotic translation initiation factor 3 complex, eIF3m"/>
    <property type="evidence" value="ECO:0007669"/>
    <property type="project" value="EnsemblFungi"/>
</dbReference>
<dbReference type="PIRSF" id="PIRSF037949">
    <property type="entry name" value="Transl_init_eIF-3_RNA-bind"/>
    <property type="match status" value="1"/>
</dbReference>
<evidence type="ECO:0000256" key="3">
    <source>
        <dbReference type="ARBA" id="ARBA00022884"/>
    </source>
</evidence>
<proteinExistence type="inferred from homology"/>
<feature type="region of interest" description="Disordered" evidence="7">
    <location>
        <begin position="147"/>
        <end position="196"/>
    </location>
</feature>
<gene>
    <name evidence="5" type="primary">TIF35</name>
    <name evidence="9" type="ORF">BCR32DRAFT_326373</name>
</gene>
<organism evidence="9 10">
    <name type="scientific">Anaeromyces robustus</name>
    <dbReference type="NCBI Taxonomy" id="1754192"/>
    <lineage>
        <taxon>Eukaryota</taxon>
        <taxon>Fungi</taxon>
        <taxon>Fungi incertae sedis</taxon>
        <taxon>Chytridiomycota</taxon>
        <taxon>Chytridiomycota incertae sedis</taxon>
        <taxon>Neocallimastigomycetes</taxon>
        <taxon>Neocallimastigales</taxon>
        <taxon>Neocallimastigaceae</taxon>
        <taxon>Anaeromyces</taxon>
    </lineage>
</organism>
<feature type="domain" description="RRM" evidence="8">
    <location>
        <begin position="195"/>
        <end position="267"/>
    </location>
</feature>
<evidence type="ECO:0000256" key="5">
    <source>
        <dbReference type="HAMAP-Rule" id="MF_03006"/>
    </source>
</evidence>
<dbReference type="Pfam" id="PF12353">
    <property type="entry name" value="eIF3g"/>
    <property type="match status" value="1"/>
</dbReference>
<protein>
    <recommendedName>
        <fullName evidence="5">Eukaryotic translation initiation factor 3 subunit G</fullName>
        <shortName evidence="5">eIF3g</shortName>
    </recommendedName>
    <alternativeName>
        <fullName evidence="5">Eukaryotic translation initiation factor 3 RNA-binding subunit</fullName>
        <shortName evidence="5">eIF-3 RNA-binding subunit</shortName>
    </alternativeName>
    <alternativeName>
        <fullName evidence="5">Translation initiation factor eIF3 p33 subunit homolog</fullName>
        <shortName evidence="5">eIF3 p33 homolog</shortName>
    </alternativeName>
</protein>
<keyword evidence="3 6" id="KW-0694">RNA-binding</keyword>
<evidence type="ECO:0000256" key="2">
    <source>
        <dbReference type="ARBA" id="ARBA00022540"/>
    </source>
</evidence>
<dbReference type="InterPro" id="IPR034240">
    <property type="entry name" value="eIF3G_RRM"/>
</dbReference>
<evidence type="ECO:0000259" key="8">
    <source>
        <dbReference type="PROSITE" id="PS50102"/>
    </source>
</evidence>
<comment type="subcellular location">
    <subcellularLocation>
        <location evidence="5">Cytoplasm</location>
    </subcellularLocation>
</comment>
<accession>A0A1Y1XCN6</accession>
<dbReference type="InterPro" id="IPR024675">
    <property type="entry name" value="eIF3g_N"/>
</dbReference>